<feature type="transmembrane region" description="Helical" evidence="10">
    <location>
        <begin position="55"/>
        <end position="75"/>
    </location>
</feature>
<name>A0ABT1G6J7_9GAMM</name>
<protein>
    <recommendedName>
        <fullName evidence="8">Guanidinium exporter</fullName>
    </recommendedName>
</protein>
<reference evidence="11 12" key="1">
    <citation type="submission" date="2022-03" db="EMBL/GenBank/DDBJ databases">
        <title>Genomic Encyclopedia of Type Strains, Phase III (KMG-III): the genomes of soil and plant-associated and newly described type strains.</title>
        <authorList>
            <person name="Whitman W."/>
        </authorList>
    </citation>
    <scope>NUCLEOTIDE SEQUENCE [LARGE SCALE GENOMIC DNA]</scope>
    <source>
        <strain evidence="11 12">BSker1</strain>
    </source>
</reference>
<evidence type="ECO:0000256" key="5">
    <source>
        <dbReference type="ARBA" id="ARBA00022989"/>
    </source>
</evidence>
<comment type="caution">
    <text evidence="11">The sequence shown here is derived from an EMBL/GenBank/DDBJ whole genome shotgun (WGS) entry which is preliminary data.</text>
</comment>
<dbReference type="EMBL" id="JALJYF010000001">
    <property type="protein sequence ID" value="MCP1726580.1"/>
    <property type="molecule type" value="Genomic_DNA"/>
</dbReference>
<keyword evidence="5 10" id="KW-1133">Transmembrane helix</keyword>
<evidence type="ECO:0000256" key="4">
    <source>
        <dbReference type="ARBA" id="ARBA00022692"/>
    </source>
</evidence>
<organism evidence="11 12">
    <name type="scientific">Natronospira proteinivora</name>
    <dbReference type="NCBI Taxonomy" id="1807133"/>
    <lineage>
        <taxon>Bacteria</taxon>
        <taxon>Pseudomonadati</taxon>
        <taxon>Pseudomonadota</taxon>
        <taxon>Gammaproteobacteria</taxon>
        <taxon>Natronospirales</taxon>
        <taxon>Natronospiraceae</taxon>
        <taxon>Natronospira</taxon>
    </lineage>
</organism>
<proteinExistence type="inferred from homology"/>
<dbReference type="InterPro" id="IPR037185">
    <property type="entry name" value="EmrE-like"/>
</dbReference>
<evidence type="ECO:0000313" key="11">
    <source>
        <dbReference type="EMBL" id="MCP1726580.1"/>
    </source>
</evidence>
<evidence type="ECO:0000256" key="10">
    <source>
        <dbReference type="SAM" id="Phobius"/>
    </source>
</evidence>
<dbReference type="InterPro" id="IPR000390">
    <property type="entry name" value="Small_drug/metabolite_transptr"/>
</dbReference>
<dbReference type="RefSeq" id="WP_253445097.1">
    <property type="nucleotide sequence ID" value="NZ_JALJYF010000001.1"/>
</dbReference>
<accession>A0ABT1G6J7</accession>
<dbReference type="Proteomes" id="UP001523550">
    <property type="component" value="Unassembled WGS sequence"/>
</dbReference>
<keyword evidence="4 9" id="KW-0812">Transmembrane</keyword>
<sequence>MTINQKTAYPRERKVDRRPLPRRTAAWAILLAAGLLEIAWSLALKEAGGLERPEWAAVGIGLAMISLGMLAYALGKLPVGTAYAVWVGIGTVGVTLAGMLFLQEPVEWPRLIFLALIIAGVIGLGLDEQPGEAEGSEDASRASHS</sequence>
<evidence type="ECO:0000256" key="7">
    <source>
        <dbReference type="ARBA" id="ARBA00038151"/>
    </source>
</evidence>
<dbReference type="PANTHER" id="PTHR30561">
    <property type="entry name" value="SMR FAMILY PROTON-DEPENDENT DRUG EFFLUX TRANSPORTER SUGE"/>
    <property type="match status" value="1"/>
</dbReference>
<comment type="subcellular location">
    <subcellularLocation>
        <location evidence="1 9">Cell membrane</location>
        <topology evidence="1 9">Multi-pass membrane protein</topology>
    </subcellularLocation>
</comment>
<keyword evidence="12" id="KW-1185">Reference proteome</keyword>
<dbReference type="InterPro" id="IPR045324">
    <property type="entry name" value="Small_multidrug_res"/>
</dbReference>
<evidence type="ECO:0000256" key="8">
    <source>
        <dbReference type="ARBA" id="ARBA00039168"/>
    </source>
</evidence>
<dbReference type="Gene3D" id="1.10.3730.20">
    <property type="match status" value="1"/>
</dbReference>
<dbReference type="Pfam" id="PF00893">
    <property type="entry name" value="Multi_Drug_Res"/>
    <property type="match status" value="1"/>
</dbReference>
<feature type="transmembrane region" description="Helical" evidence="10">
    <location>
        <begin position="82"/>
        <end position="102"/>
    </location>
</feature>
<evidence type="ECO:0000256" key="9">
    <source>
        <dbReference type="RuleBase" id="RU003942"/>
    </source>
</evidence>
<evidence type="ECO:0000256" key="1">
    <source>
        <dbReference type="ARBA" id="ARBA00004651"/>
    </source>
</evidence>
<keyword evidence="2" id="KW-0813">Transport</keyword>
<gene>
    <name evidence="11" type="ORF">J2T60_000545</name>
</gene>
<dbReference type="PANTHER" id="PTHR30561:SF0">
    <property type="entry name" value="GUANIDINIUM EXPORTER"/>
    <property type="match status" value="1"/>
</dbReference>
<comment type="similarity">
    <text evidence="7">Belongs to the drug/metabolite transporter (DMT) superfamily. Small multidrug resistance (SMR) (TC 2.A.7.1) family. Gdx/SugE subfamily.</text>
</comment>
<keyword evidence="6 10" id="KW-0472">Membrane</keyword>
<feature type="transmembrane region" description="Helical" evidence="10">
    <location>
        <begin position="24"/>
        <end position="43"/>
    </location>
</feature>
<evidence type="ECO:0000256" key="3">
    <source>
        <dbReference type="ARBA" id="ARBA00022475"/>
    </source>
</evidence>
<feature type="transmembrane region" description="Helical" evidence="10">
    <location>
        <begin position="108"/>
        <end position="126"/>
    </location>
</feature>
<keyword evidence="3" id="KW-1003">Cell membrane</keyword>
<evidence type="ECO:0000256" key="2">
    <source>
        <dbReference type="ARBA" id="ARBA00022448"/>
    </source>
</evidence>
<evidence type="ECO:0000313" key="12">
    <source>
        <dbReference type="Proteomes" id="UP001523550"/>
    </source>
</evidence>
<dbReference type="SUPFAM" id="SSF103481">
    <property type="entry name" value="Multidrug resistance efflux transporter EmrE"/>
    <property type="match status" value="1"/>
</dbReference>
<evidence type="ECO:0000256" key="6">
    <source>
        <dbReference type="ARBA" id="ARBA00023136"/>
    </source>
</evidence>